<dbReference type="PROSITE" id="PS50088">
    <property type="entry name" value="ANK_REPEAT"/>
    <property type="match status" value="2"/>
</dbReference>
<reference evidence="7 8" key="1">
    <citation type="submission" date="2017-12" db="EMBL/GenBank/DDBJ databases">
        <title>Sequencing, de novo assembly and annotation of complete genome of a new Thraustochytrid species, strain FCC1311.</title>
        <authorList>
            <person name="Sedici K."/>
            <person name="Godart F."/>
            <person name="Aiese Cigliano R."/>
            <person name="Sanseverino W."/>
            <person name="Barakat M."/>
            <person name="Ortet P."/>
            <person name="Marechal E."/>
            <person name="Cagnac O."/>
            <person name="Amato A."/>
        </authorList>
    </citation>
    <scope>NUCLEOTIDE SEQUENCE [LARGE SCALE GENOMIC DNA]</scope>
</reference>
<dbReference type="Proteomes" id="UP000241890">
    <property type="component" value="Unassembled WGS sequence"/>
</dbReference>
<evidence type="ECO:0000313" key="7">
    <source>
        <dbReference type="EMBL" id="GBG24260.1"/>
    </source>
</evidence>
<feature type="compositionally biased region" description="Low complexity" evidence="5">
    <location>
        <begin position="407"/>
        <end position="425"/>
    </location>
</feature>
<dbReference type="AlphaFoldDB" id="A0A2R5FZU7"/>
<evidence type="ECO:0000256" key="5">
    <source>
        <dbReference type="SAM" id="MobiDB-lite"/>
    </source>
</evidence>
<dbReference type="InterPro" id="IPR036116">
    <property type="entry name" value="FN3_sf"/>
</dbReference>
<dbReference type="GO" id="GO:0005509">
    <property type="term" value="F:calcium ion binding"/>
    <property type="evidence" value="ECO:0007669"/>
    <property type="project" value="InterPro"/>
</dbReference>
<evidence type="ECO:0000256" key="2">
    <source>
        <dbReference type="ARBA" id="ARBA00022837"/>
    </source>
</evidence>
<dbReference type="Gene3D" id="1.25.40.20">
    <property type="entry name" value="Ankyrin repeat-containing domain"/>
    <property type="match status" value="1"/>
</dbReference>
<dbReference type="Pfam" id="PF12796">
    <property type="entry name" value="Ank_2"/>
    <property type="match status" value="1"/>
</dbReference>
<dbReference type="InterPro" id="IPR018247">
    <property type="entry name" value="EF_Hand_1_Ca_BS"/>
</dbReference>
<dbReference type="SUPFAM" id="SSF49265">
    <property type="entry name" value="Fibronectin type III"/>
    <property type="match status" value="1"/>
</dbReference>
<dbReference type="PROSITE" id="PS50297">
    <property type="entry name" value="ANK_REP_REGION"/>
    <property type="match status" value="2"/>
</dbReference>
<dbReference type="SMART" id="SM00054">
    <property type="entry name" value="EFh"/>
    <property type="match status" value="2"/>
</dbReference>
<dbReference type="CDD" id="cd00051">
    <property type="entry name" value="EFh"/>
    <property type="match status" value="1"/>
</dbReference>
<dbReference type="SUPFAM" id="SSF48403">
    <property type="entry name" value="Ankyrin repeat"/>
    <property type="match status" value="1"/>
</dbReference>
<dbReference type="Pfam" id="PF13499">
    <property type="entry name" value="EF-hand_7"/>
    <property type="match status" value="1"/>
</dbReference>
<keyword evidence="8" id="KW-1185">Reference proteome</keyword>
<dbReference type="InParanoid" id="A0A2R5FZU7"/>
<keyword evidence="2" id="KW-0106">Calcium</keyword>
<dbReference type="CDD" id="cd00063">
    <property type="entry name" value="FN3"/>
    <property type="match status" value="1"/>
</dbReference>
<proteinExistence type="predicted"/>
<dbReference type="InterPro" id="IPR013783">
    <property type="entry name" value="Ig-like_fold"/>
</dbReference>
<feature type="domain" description="EF-hand" evidence="6">
    <location>
        <begin position="43"/>
        <end position="78"/>
    </location>
</feature>
<dbReference type="Gene3D" id="2.60.40.10">
    <property type="entry name" value="Immunoglobulins"/>
    <property type="match status" value="1"/>
</dbReference>
<accession>A0A2R5FZU7</accession>
<dbReference type="GO" id="GO:0004842">
    <property type="term" value="F:ubiquitin-protein transferase activity"/>
    <property type="evidence" value="ECO:0007669"/>
    <property type="project" value="TreeGrafter"/>
</dbReference>
<feature type="region of interest" description="Disordered" evidence="5">
    <location>
        <begin position="268"/>
        <end position="300"/>
    </location>
</feature>
<dbReference type="InterPro" id="IPR036770">
    <property type="entry name" value="Ankyrin_rpt-contain_sf"/>
</dbReference>
<dbReference type="PANTHER" id="PTHR24171:SF8">
    <property type="entry name" value="BRCA1-ASSOCIATED RING DOMAIN PROTEIN 1"/>
    <property type="match status" value="1"/>
</dbReference>
<keyword evidence="3 4" id="KW-0040">ANK repeat</keyword>
<evidence type="ECO:0000259" key="6">
    <source>
        <dbReference type="PROSITE" id="PS50222"/>
    </source>
</evidence>
<dbReference type="InterPro" id="IPR002048">
    <property type="entry name" value="EF_hand_dom"/>
</dbReference>
<feature type="repeat" description="ANK" evidence="4">
    <location>
        <begin position="132"/>
        <end position="165"/>
    </location>
</feature>
<dbReference type="GO" id="GO:0085020">
    <property type="term" value="P:protein K6-linked ubiquitination"/>
    <property type="evidence" value="ECO:0007669"/>
    <property type="project" value="TreeGrafter"/>
</dbReference>
<dbReference type="Gene3D" id="1.10.238.10">
    <property type="entry name" value="EF-hand"/>
    <property type="match status" value="1"/>
</dbReference>
<evidence type="ECO:0000256" key="4">
    <source>
        <dbReference type="PROSITE-ProRule" id="PRU00023"/>
    </source>
</evidence>
<dbReference type="SUPFAM" id="SSF47473">
    <property type="entry name" value="EF-hand"/>
    <property type="match status" value="1"/>
</dbReference>
<sequence length="490" mass="52747">MKTLLETDRQSATEAFRCYDVDGSGSISVEELGALCDDLGMPQDPVELEIVMRRLDRDSSGAIELGEFINWWSGSIDELVGDKLCSIAAAGRRALQVDVFKACWLGRLDLVRARIAEDPDVVRLADTSEFGAGYTALHYAAYAGHLAVVEALLSEYRAPLDTRNEAGCTALFLASQQGHCAVVKYLLQRGARVNETEPIHGYSALDVARTDKVRDILLQGCEREPPAVVSDPPRVQCSKFGTLEVSWTPPRVSLGKTLPLQQHIIELRRADDDDGEGNEAAADYDPNGGKEVEKESTEAKSNDAGIFSRCIQAPGSNPGRLLITDLQDLPFALQARVATCNASGQSAFSVWSEPVLCASAPSVTQAPEAQSLSKRSVQVTWPKATSNGCKITAYRLEGAVLPTSALRRTSTHSSLDSSSSFNSRTGRNGSGTMAPSLENVEWDVVAVVPAKTTRKVIEQMRPGAYIFRIVAANLLGKSKPGPPSIAVRVG</sequence>
<dbReference type="SMART" id="SM00248">
    <property type="entry name" value="ANK"/>
    <property type="match status" value="2"/>
</dbReference>
<keyword evidence="1" id="KW-0677">Repeat</keyword>
<dbReference type="PRINTS" id="PR01415">
    <property type="entry name" value="ANKYRIN"/>
</dbReference>
<comment type="caution">
    <text evidence="7">The sequence shown here is derived from an EMBL/GenBank/DDBJ whole genome shotgun (WGS) entry which is preliminary data.</text>
</comment>
<dbReference type="PANTHER" id="PTHR24171">
    <property type="entry name" value="ANKYRIN REPEAT DOMAIN-CONTAINING PROTEIN 39-RELATED"/>
    <property type="match status" value="1"/>
</dbReference>
<dbReference type="PROSITE" id="PS00018">
    <property type="entry name" value="EF_HAND_1"/>
    <property type="match status" value="2"/>
</dbReference>
<dbReference type="InterPro" id="IPR002110">
    <property type="entry name" value="Ankyrin_rpt"/>
</dbReference>
<feature type="region of interest" description="Disordered" evidence="5">
    <location>
        <begin position="407"/>
        <end position="435"/>
    </location>
</feature>
<dbReference type="InterPro" id="IPR003961">
    <property type="entry name" value="FN3_dom"/>
</dbReference>
<feature type="compositionally biased region" description="Basic and acidic residues" evidence="5">
    <location>
        <begin position="288"/>
        <end position="300"/>
    </location>
</feature>
<gene>
    <name evidence="7" type="ORF">FCC1311_004782</name>
</gene>
<protein>
    <submittedName>
        <fullName evidence="7">Calmodulin</fullName>
    </submittedName>
</protein>
<evidence type="ECO:0000256" key="3">
    <source>
        <dbReference type="ARBA" id="ARBA00023043"/>
    </source>
</evidence>
<feature type="repeat" description="ANK" evidence="4">
    <location>
        <begin position="166"/>
        <end position="198"/>
    </location>
</feature>
<dbReference type="OrthoDB" id="202323at2759"/>
<evidence type="ECO:0000256" key="1">
    <source>
        <dbReference type="ARBA" id="ARBA00022737"/>
    </source>
</evidence>
<feature type="domain" description="EF-hand" evidence="6">
    <location>
        <begin position="7"/>
        <end position="42"/>
    </location>
</feature>
<dbReference type="EMBL" id="BEYU01000005">
    <property type="protein sequence ID" value="GBG24260.1"/>
    <property type="molecule type" value="Genomic_DNA"/>
</dbReference>
<name>A0A2R5FZU7_9STRA</name>
<dbReference type="PROSITE" id="PS50222">
    <property type="entry name" value="EF_HAND_2"/>
    <property type="match status" value="2"/>
</dbReference>
<evidence type="ECO:0000313" key="8">
    <source>
        <dbReference type="Proteomes" id="UP000241890"/>
    </source>
</evidence>
<organism evidence="7 8">
    <name type="scientific">Hondaea fermentalgiana</name>
    <dbReference type="NCBI Taxonomy" id="2315210"/>
    <lineage>
        <taxon>Eukaryota</taxon>
        <taxon>Sar</taxon>
        <taxon>Stramenopiles</taxon>
        <taxon>Bigyra</taxon>
        <taxon>Labyrinthulomycetes</taxon>
        <taxon>Thraustochytrida</taxon>
        <taxon>Thraustochytriidae</taxon>
        <taxon>Hondaea</taxon>
    </lineage>
</organism>
<dbReference type="SMART" id="SM00060">
    <property type="entry name" value="FN3"/>
    <property type="match status" value="2"/>
</dbReference>
<dbReference type="InterPro" id="IPR011992">
    <property type="entry name" value="EF-hand-dom_pair"/>
</dbReference>